<reference evidence="2" key="1">
    <citation type="journal article" date="2012" name="Nat. Biotechnol.">
        <title>Reference genome sequence of the model plant Setaria.</title>
        <authorList>
            <person name="Bennetzen J.L."/>
            <person name="Schmutz J."/>
            <person name="Wang H."/>
            <person name="Percifield R."/>
            <person name="Hawkins J."/>
            <person name="Pontaroli A.C."/>
            <person name="Estep M."/>
            <person name="Feng L."/>
            <person name="Vaughn J.N."/>
            <person name="Grimwood J."/>
            <person name="Jenkins J."/>
            <person name="Barry K."/>
            <person name="Lindquist E."/>
            <person name="Hellsten U."/>
            <person name="Deshpande S."/>
            <person name="Wang X."/>
            <person name="Wu X."/>
            <person name="Mitros T."/>
            <person name="Triplett J."/>
            <person name="Yang X."/>
            <person name="Ye C.Y."/>
            <person name="Mauro-Herrera M."/>
            <person name="Wang L."/>
            <person name="Li P."/>
            <person name="Sharma M."/>
            <person name="Sharma R."/>
            <person name="Ronald P.C."/>
            <person name="Panaud O."/>
            <person name="Kellogg E.A."/>
            <person name="Brutnell T.P."/>
            <person name="Doust A.N."/>
            <person name="Tuskan G.A."/>
            <person name="Rokhsar D."/>
            <person name="Devos K.M."/>
        </authorList>
    </citation>
    <scope>NUCLEOTIDE SEQUENCE [LARGE SCALE GENOMIC DNA]</scope>
    <source>
        <strain evidence="2">cv. Yugu1</strain>
    </source>
</reference>
<evidence type="ECO:0000313" key="1">
    <source>
        <dbReference type="EnsemblPlants" id="KQL09550"/>
    </source>
</evidence>
<dbReference type="EnsemblPlants" id="KQL09550">
    <property type="protein sequence ID" value="KQL09550"/>
    <property type="gene ID" value="SETIT_008413mg"/>
</dbReference>
<dbReference type="EMBL" id="AGNK02002229">
    <property type="status" value="NOT_ANNOTATED_CDS"/>
    <property type="molecule type" value="Genomic_DNA"/>
</dbReference>
<dbReference type="Gramene" id="KQL09550">
    <property type="protein sequence ID" value="KQL09550"/>
    <property type="gene ID" value="SETIT_008413mg"/>
</dbReference>
<dbReference type="HOGENOM" id="CLU_1931178_0_0_1"/>
<organism evidence="1 2">
    <name type="scientific">Setaria italica</name>
    <name type="common">Foxtail millet</name>
    <name type="synonym">Panicum italicum</name>
    <dbReference type="NCBI Taxonomy" id="4555"/>
    <lineage>
        <taxon>Eukaryota</taxon>
        <taxon>Viridiplantae</taxon>
        <taxon>Streptophyta</taxon>
        <taxon>Embryophyta</taxon>
        <taxon>Tracheophyta</taxon>
        <taxon>Spermatophyta</taxon>
        <taxon>Magnoliopsida</taxon>
        <taxon>Liliopsida</taxon>
        <taxon>Poales</taxon>
        <taxon>Poaceae</taxon>
        <taxon>PACMAD clade</taxon>
        <taxon>Panicoideae</taxon>
        <taxon>Panicodae</taxon>
        <taxon>Paniceae</taxon>
        <taxon>Cenchrinae</taxon>
        <taxon>Setaria</taxon>
    </lineage>
</organism>
<protein>
    <recommendedName>
        <fullName evidence="3">Retrotransposon Copia-like N-terminal domain-containing protein</fullName>
    </recommendedName>
</protein>
<dbReference type="AlphaFoldDB" id="K3Y2I9"/>
<name>K3Y2I9_SETIT</name>
<accession>K3Y2I9</accession>
<dbReference type="Proteomes" id="UP000004995">
    <property type="component" value="Unassembled WGS sequence"/>
</dbReference>
<reference evidence="1" key="2">
    <citation type="submission" date="2018-08" db="UniProtKB">
        <authorList>
            <consortium name="EnsemblPlants"/>
        </authorList>
    </citation>
    <scope>IDENTIFICATION</scope>
    <source>
        <strain evidence="1">Yugu1</strain>
    </source>
</reference>
<dbReference type="OMA" id="SMREYLM"/>
<evidence type="ECO:0000313" key="2">
    <source>
        <dbReference type="Proteomes" id="UP000004995"/>
    </source>
</evidence>
<proteinExistence type="predicted"/>
<evidence type="ECO:0008006" key="3">
    <source>
        <dbReference type="Google" id="ProtNLM"/>
    </source>
</evidence>
<sequence length="131" mass="15140">MWPLEVTSPIQPPPNNRWYHKEHQQVLKVEVLVEQAQPPHFDGISYAKWKSSMREYLMAINAAFWNFVSVGITFPPEDATLSQDQALDFQHNYQALHLIKSSLCAKEFDKVDGLQSAKEVWDTLFINHQGT</sequence>
<dbReference type="InParanoid" id="K3Y2I9"/>
<keyword evidence="2" id="KW-1185">Reference proteome</keyword>